<evidence type="ECO:0000313" key="1">
    <source>
        <dbReference type="EMBL" id="BCJ91827.1"/>
    </source>
</evidence>
<dbReference type="RefSeq" id="WP_222875446.1">
    <property type="nucleotide sequence ID" value="NZ_AP023361.1"/>
</dbReference>
<evidence type="ECO:0000313" key="2">
    <source>
        <dbReference type="Proteomes" id="UP000515317"/>
    </source>
</evidence>
<dbReference type="Proteomes" id="UP000515317">
    <property type="component" value="Chromosome"/>
</dbReference>
<dbReference type="KEGG" id="tso:IZ6_25620"/>
<keyword evidence="2" id="KW-1185">Reference proteome</keyword>
<dbReference type="AlphaFoldDB" id="A0A6S6QV75"/>
<accession>A0A6S6QV75</accession>
<dbReference type="EMBL" id="AP023361">
    <property type="protein sequence ID" value="BCJ91827.1"/>
    <property type="molecule type" value="Genomic_DNA"/>
</dbReference>
<name>A0A6S6QV75_9HYPH</name>
<reference evidence="1 2" key="1">
    <citation type="submission" date="2020-08" db="EMBL/GenBank/DDBJ databases">
        <title>Genome sequence of Rhizobiales bacterium strain IZ6.</title>
        <authorList>
            <person name="Nakai R."/>
            <person name="Naganuma T."/>
        </authorList>
    </citation>
    <scope>NUCLEOTIDE SEQUENCE [LARGE SCALE GENOMIC DNA]</scope>
    <source>
        <strain evidence="1 2">IZ6</strain>
    </source>
</reference>
<protein>
    <submittedName>
        <fullName evidence="1">Uncharacterized protein</fullName>
    </submittedName>
</protein>
<gene>
    <name evidence="1" type="ORF">IZ6_25620</name>
</gene>
<proteinExistence type="predicted"/>
<organism evidence="1 2">
    <name type="scientific">Terrihabitans soli</name>
    <dbReference type="NCBI Taxonomy" id="708113"/>
    <lineage>
        <taxon>Bacteria</taxon>
        <taxon>Pseudomonadati</taxon>
        <taxon>Pseudomonadota</taxon>
        <taxon>Alphaproteobacteria</taxon>
        <taxon>Hyphomicrobiales</taxon>
        <taxon>Terrihabitans</taxon>
    </lineage>
</organism>
<sequence length="154" mass="17167">MKHTPLPWQVDGVFQTLFCRSARGGVRKVLDIRGWGYLTGKGHGALGLSDKDAYEEQKAVALYVEAAVNCHEKLVASVRTLSTLLKTRSRADDAAVNSALHEASRALDCVSLKDRERIQLLLDKLIPYVSEDDLVVDSDSFLQRVADRIEEDLR</sequence>